<feature type="transmembrane region" description="Helical" evidence="1">
    <location>
        <begin position="223"/>
        <end position="242"/>
    </location>
</feature>
<reference evidence="3" key="1">
    <citation type="submission" date="2020-05" db="UniProtKB">
        <authorList>
            <consortium name="EnsemblMetazoa"/>
        </authorList>
    </citation>
    <scope>IDENTIFICATION</scope>
    <source>
        <strain evidence="3">TTRI</strain>
    </source>
</reference>
<dbReference type="PANTHER" id="PTHR46593:SF1">
    <property type="entry name" value="TRANSMEMBRANE PROTEIN 64"/>
    <property type="match status" value="1"/>
</dbReference>
<protein>
    <recommendedName>
        <fullName evidence="2">VTT domain-containing protein</fullName>
    </recommendedName>
</protein>
<dbReference type="InterPro" id="IPR053069">
    <property type="entry name" value="TVP38/TMEM64"/>
</dbReference>
<feature type="transmembrane region" description="Helical" evidence="1">
    <location>
        <begin position="290"/>
        <end position="316"/>
    </location>
</feature>
<keyword evidence="1" id="KW-0812">Transmembrane</keyword>
<dbReference type="GO" id="GO:0051480">
    <property type="term" value="P:regulation of cytosolic calcium ion concentration"/>
    <property type="evidence" value="ECO:0007669"/>
    <property type="project" value="TreeGrafter"/>
</dbReference>
<evidence type="ECO:0000313" key="3">
    <source>
        <dbReference type="EnsemblMetazoa" id="GAUT035445-PA"/>
    </source>
</evidence>
<evidence type="ECO:0000313" key="4">
    <source>
        <dbReference type="Proteomes" id="UP000078200"/>
    </source>
</evidence>
<evidence type="ECO:0000256" key="1">
    <source>
        <dbReference type="SAM" id="Phobius"/>
    </source>
</evidence>
<name>A0A1A9VFA5_GLOAU</name>
<dbReference type="STRING" id="7395.A0A1A9VFA5"/>
<keyword evidence="1" id="KW-0472">Membrane</keyword>
<keyword evidence="4" id="KW-1185">Reference proteome</keyword>
<feature type="domain" description="VTT" evidence="2">
    <location>
        <begin position="281"/>
        <end position="397"/>
    </location>
</feature>
<evidence type="ECO:0000259" key="2">
    <source>
        <dbReference type="Pfam" id="PF09335"/>
    </source>
</evidence>
<dbReference type="Pfam" id="PF09335">
    <property type="entry name" value="VTT_dom"/>
    <property type="match status" value="1"/>
</dbReference>
<dbReference type="EnsemblMetazoa" id="GAUT035445-RA">
    <property type="protein sequence ID" value="GAUT035445-PA"/>
    <property type="gene ID" value="GAUT035445"/>
</dbReference>
<keyword evidence="1" id="KW-1133">Transmembrane helix</keyword>
<proteinExistence type="predicted"/>
<dbReference type="AlphaFoldDB" id="A0A1A9VFA5"/>
<accession>A0A1A9VFA5</accession>
<dbReference type="GO" id="GO:0005783">
    <property type="term" value="C:endoplasmic reticulum"/>
    <property type="evidence" value="ECO:0007669"/>
    <property type="project" value="TreeGrafter"/>
</dbReference>
<dbReference type="PANTHER" id="PTHR46593">
    <property type="entry name" value="TRANSMEMBRANE PROTEIN 64"/>
    <property type="match status" value="1"/>
</dbReference>
<organism evidence="3 4">
    <name type="scientific">Glossina austeni</name>
    <name type="common">Savannah tsetse fly</name>
    <dbReference type="NCBI Taxonomy" id="7395"/>
    <lineage>
        <taxon>Eukaryota</taxon>
        <taxon>Metazoa</taxon>
        <taxon>Ecdysozoa</taxon>
        <taxon>Arthropoda</taxon>
        <taxon>Hexapoda</taxon>
        <taxon>Insecta</taxon>
        <taxon>Pterygota</taxon>
        <taxon>Neoptera</taxon>
        <taxon>Endopterygota</taxon>
        <taxon>Diptera</taxon>
        <taxon>Brachycera</taxon>
        <taxon>Muscomorpha</taxon>
        <taxon>Hippoboscoidea</taxon>
        <taxon>Glossinidae</taxon>
        <taxon>Glossina</taxon>
    </lineage>
</organism>
<sequence>MSASTTSYTFNRVPCVPSLDTIQKSLLYHSTSNNNNHNNNNNNNNNIVTSATYYHFPQDINTDYALLSQPKTTLTSEETLLLEKALRTHHHNGRSGMGILMHKSNSYSGGIIKPKSTILKQDSINGRVNTSLTTDSVSEYSGMVLMPKTSCSTPGACTNILTLNSQCLNETSSECDAFLMDSPNTKEVTIVKCANNRRLTRSSSKSRLSICYRAHNFISRNSYISYLVPLSILFALMFVAYLTRDYAKRLLYWIETQNHWIIFAIFMLLFVIVSFPIVVGYFVLMITAGYLFGCIKGFLTVILGANMGIAIAHLTLRRLRHRIPIQRLIKNETGRAILRVISGPRAFRVVLFTRLTPIPFGIQNAIFGISSINPRVYHTATFLGLLPAQMINVYLGSTLRSMHEVLSNHGTAITGYISFGVEVICGVVLMCWVVHKARKELSQTLLTDISNDGKLIDIQV</sequence>
<dbReference type="Proteomes" id="UP000078200">
    <property type="component" value="Unassembled WGS sequence"/>
</dbReference>
<feature type="transmembrane region" description="Helical" evidence="1">
    <location>
        <begin position="415"/>
        <end position="434"/>
    </location>
</feature>
<feature type="transmembrane region" description="Helical" evidence="1">
    <location>
        <begin position="262"/>
        <end position="284"/>
    </location>
</feature>
<dbReference type="InterPro" id="IPR032816">
    <property type="entry name" value="VTT_dom"/>
</dbReference>
<dbReference type="VEuPathDB" id="VectorBase:GAUT035445"/>